<dbReference type="VEuPathDB" id="ToxoDB:ETH2_1010200"/>
<protein>
    <submittedName>
        <fullName evidence="2">Uncharacterized protein</fullName>
    </submittedName>
</protein>
<reference evidence="2" key="2">
    <citation type="submission" date="2013-10" db="EMBL/GenBank/DDBJ databases">
        <authorList>
            <person name="Aslett M."/>
        </authorList>
    </citation>
    <scope>NUCLEOTIDE SEQUENCE [LARGE SCALE GENOMIC DNA]</scope>
    <source>
        <strain evidence="2">Houghton</strain>
    </source>
</reference>
<evidence type="ECO:0000313" key="2">
    <source>
        <dbReference type="EMBL" id="CDJ38522.1"/>
    </source>
</evidence>
<feature type="non-terminal residue" evidence="2">
    <location>
        <position position="1"/>
    </location>
</feature>
<name>U6KQH1_EIMTE</name>
<accession>U6KQH1</accession>
<evidence type="ECO:0000256" key="1">
    <source>
        <dbReference type="SAM" id="MobiDB-lite"/>
    </source>
</evidence>
<keyword evidence="3" id="KW-1185">Reference proteome</keyword>
<proteinExistence type="predicted"/>
<dbReference type="Proteomes" id="UP000030747">
    <property type="component" value="Unassembled WGS sequence"/>
</dbReference>
<feature type="region of interest" description="Disordered" evidence="1">
    <location>
        <begin position="61"/>
        <end position="87"/>
    </location>
</feature>
<dbReference type="VEuPathDB" id="ToxoDB:ETH_00041845"/>
<sequence length="306" mass="33380">GAGAAAATEKRAAATFCSRFAIYCFDFLLGGLGLSAAAGSQQQQQHWRGAGLRQQRIQTGNAWGAQTEQQQQQQQQQQGENPMDPPCARDAIKQLVAERSRLELQQLSLLGRDLSPFVTNTKLLEECQALGPAFYCLRRGVGGESAAAAAALADWLQRCSSVLSAATSKDIALLAAYTEACSNRLPQAVLTKGSSKHKPSALLSRVAGRKSRSKVLKSMRYFAPQTEEGELLQQLDIVTQLLHELHTKPSSSMNEILESVSKAVGFELEEEEMKELTGQMKWAHDLMEKILPLFPKALKPGKAEEL</sequence>
<dbReference type="AlphaFoldDB" id="U6KQH1"/>
<organism evidence="2 3">
    <name type="scientific">Eimeria tenella</name>
    <name type="common">Coccidian parasite</name>
    <dbReference type="NCBI Taxonomy" id="5802"/>
    <lineage>
        <taxon>Eukaryota</taxon>
        <taxon>Sar</taxon>
        <taxon>Alveolata</taxon>
        <taxon>Apicomplexa</taxon>
        <taxon>Conoidasida</taxon>
        <taxon>Coccidia</taxon>
        <taxon>Eucoccidiorida</taxon>
        <taxon>Eimeriorina</taxon>
        <taxon>Eimeriidae</taxon>
        <taxon>Eimeria</taxon>
    </lineage>
</organism>
<dbReference type="OrthoDB" id="347249at2759"/>
<evidence type="ECO:0000313" key="3">
    <source>
        <dbReference type="Proteomes" id="UP000030747"/>
    </source>
</evidence>
<feature type="compositionally biased region" description="Low complexity" evidence="1">
    <location>
        <begin position="69"/>
        <end position="78"/>
    </location>
</feature>
<dbReference type="RefSeq" id="XP_013229360.1">
    <property type="nucleotide sequence ID" value="XM_013373906.1"/>
</dbReference>
<dbReference type="EMBL" id="HG673923">
    <property type="protein sequence ID" value="CDJ38522.1"/>
    <property type="molecule type" value="Genomic_DNA"/>
</dbReference>
<gene>
    <name evidence="2" type="ORF">ETH_00041845</name>
</gene>
<reference evidence="2" key="1">
    <citation type="submission" date="2013-10" db="EMBL/GenBank/DDBJ databases">
        <title>Genomic analysis of the causative agents of coccidiosis in chickens.</title>
        <authorList>
            <person name="Reid A.J."/>
            <person name="Blake D."/>
            <person name="Billington K."/>
            <person name="Browne H."/>
            <person name="Dunn M."/>
            <person name="Hung S."/>
            <person name="Kawahara F."/>
            <person name="Miranda-Saavedra D."/>
            <person name="Mourier T."/>
            <person name="Nagra H."/>
            <person name="Otto T.D."/>
            <person name="Rawlings N."/>
            <person name="Sanchez A."/>
            <person name="Sanders M."/>
            <person name="Subramaniam C."/>
            <person name="Tay Y."/>
            <person name="Dear P."/>
            <person name="Doerig C."/>
            <person name="Gruber A."/>
            <person name="Parkinson J."/>
            <person name="Shirley M."/>
            <person name="Wan K.L."/>
            <person name="Berriman M."/>
            <person name="Tomley F."/>
            <person name="Pain A."/>
        </authorList>
    </citation>
    <scope>NUCLEOTIDE SEQUENCE [LARGE SCALE GENOMIC DNA]</scope>
    <source>
        <strain evidence="2">Houghton</strain>
    </source>
</reference>
<dbReference type="GeneID" id="25257409"/>